<name>A0A9D2AA20_9FIRM</name>
<dbReference type="Proteomes" id="UP000824132">
    <property type="component" value="Unassembled WGS sequence"/>
</dbReference>
<organism evidence="2 3">
    <name type="scientific">Candidatus Borkfalkia avistercoris</name>
    <dbReference type="NCBI Taxonomy" id="2838504"/>
    <lineage>
        <taxon>Bacteria</taxon>
        <taxon>Bacillati</taxon>
        <taxon>Bacillota</taxon>
        <taxon>Clostridia</taxon>
        <taxon>Christensenellales</taxon>
        <taxon>Christensenellaceae</taxon>
        <taxon>Candidatus Borkfalkia</taxon>
    </lineage>
</organism>
<proteinExistence type="predicted"/>
<dbReference type="Pfam" id="PF20097">
    <property type="entry name" value="DUF6487"/>
    <property type="match status" value="1"/>
</dbReference>
<evidence type="ECO:0000313" key="2">
    <source>
        <dbReference type="EMBL" id="HIZ02820.1"/>
    </source>
</evidence>
<dbReference type="EMBL" id="DXCL01000005">
    <property type="protein sequence ID" value="HIZ02820.1"/>
    <property type="molecule type" value="Genomic_DNA"/>
</dbReference>
<sequence>MECPYCKAGMEQGFVKSTGYDLYWIKNGYEANMARRNVTEHGFFIADKGFINGTQTQAYYCNKCKIVIMKAGE</sequence>
<accession>A0A9D2AA20</accession>
<feature type="domain" description="DUF6487" evidence="1">
    <location>
        <begin position="3"/>
        <end position="70"/>
    </location>
</feature>
<dbReference type="AlphaFoldDB" id="A0A9D2AA20"/>
<dbReference type="InterPro" id="IPR045504">
    <property type="entry name" value="DUF6487"/>
</dbReference>
<protein>
    <recommendedName>
        <fullName evidence="1">DUF6487 domain-containing protein</fullName>
    </recommendedName>
</protein>
<evidence type="ECO:0000313" key="3">
    <source>
        <dbReference type="Proteomes" id="UP000824132"/>
    </source>
</evidence>
<evidence type="ECO:0000259" key="1">
    <source>
        <dbReference type="Pfam" id="PF20097"/>
    </source>
</evidence>
<reference evidence="2" key="1">
    <citation type="journal article" date="2021" name="PeerJ">
        <title>Extensive microbial diversity within the chicken gut microbiome revealed by metagenomics and culture.</title>
        <authorList>
            <person name="Gilroy R."/>
            <person name="Ravi A."/>
            <person name="Getino M."/>
            <person name="Pursley I."/>
            <person name="Horton D.L."/>
            <person name="Alikhan N.F."/>
            <person name="Baker D."/>
            <person name="Gharbi K."/>
            <person name="Hall N."/>
            <person name="Watson M."/>
            <person name="Adriaenssens E.M."/>
            <person name="Foster-Nyarko E."/>
            <person name="Jarju S."/>
            <person name="Secka A."/>
            <person name="Antonio M."/>
            <person name="Oren A."/>
            <person name="Chaudhuri R.R."/>
            <person name="La Ragione R."/>
            <person name="Hildebrand F."/>
            <person name="Pallen M.J."/>
        </authorList>
    </citation>
    <scope>NUCLEOTIDE SEQUENCE</scope>
    <source>
        <strain evidence="2">CHK187-5294</strain>
    </source>
</reference>
<reference evidence="2" key="2">
    <citation type="submission" date="2021-04" db="EMBL/GenBank/DDBJ databases">
        <authorList>
            <person name="Gilroy R."/>
        </authorList>
    </citation>
    <scope>NUCLEOTIDE SEQUENCE</scope>
    <source>
        <strain evidence="2">CHK187-5294</strain>
    </source>
</reference>
<comment type="caution">
    <text evidence="2">The sequence shown here is derived from an EMBL/GenBank/DDBJ whole genome shotgun (WGS) entry which is preliminary data.</text>
</comment>
<gene>
    <name evidence="2" type="ORF">H9727_00875</name>
</gene>